<dbReference type="EMBL" id="VSSQ01111065">
    <property type="protein sequence ID" value="MPN48590.1"/>
    <property type="molecule type" value="Genomic_DNA"/>
</dbReference>
<dbReference type="AlphaFoldDB" id="A0A645IBS5"/>
<accession>A0A645IBS5</accession>
<comment type="caution">
    <text evidence="1">The sequence shown here is derived from an EMBL/GenBank/DDBJ whole genome shotgun (WGS) entry which is preliminary data.</text>
</comment>
<sequence length="44" mass="5019">MIDFLIDRYDQMDEDIQKQVLQQYIAGELLSKGAGALGAQFRND</sequence>
<proteinExistence type="predicted"/>
<organism evidence="1">
    <name type="scientific">bioreactor metagenome</name>
    <dbReference type="NCBI Taxonomy" id="1076179"/>
    <lineage>
        <taxon>unclassified sequences</taxon>
        <taxon>metagenomes</taxon>
        <taxon>ecological metagenomes</taxon>
    </lineage>
</organism>
<name>A0A645IBS5_9ZZZZ</name>
<evidence type="ECO:0000313" key="1">
    <source>
        <dbReference type="EMBL" id="MPN48590.1"/>
    </source>
</evidence>
<protein>
    <submittedName>
        <fullName evidence="1">Uncharacterized protein</fullName>
    </submittedName>
</protein>
<reference evidence="1" key="1">
    <citation type="submission" date="2019-08" db="EMBL/GenBank/DDBJ databases">
        <authorList>
            <person name="Kucharzyk K."/>
            <person name="Murdoch R.W."/>
            <person name="Higgins S."/>
            <person name="Loffler F."/>
        </authorList>
    </citation>
    <scope>NUCLEOTIDE SEQUENCE</scope>
</reference>
<gene>
    <name evidence="1" type="ORF">SDC9_196200</name>
</gene>